<dbReference type="AlphaFoldDB" id="A0A3E2TJ70"/>
<dbReference type="PROSITE" id="PS51197">
    <property type="entry name" value="HTH_RRF2_2"/>
    <property type="match status" value="1"/>
</dbReference>
<accession>A0A3E2TJ70</accession>
<proteinExistence type="predicted"/>
<dbReference type="PROSITE" id="PS01332">
    <property type="entry name" value="HTH_RRF2_1"/>
    <property type="match status" value="1"/>
</dbReference>
<dbReference type="RefSeq" id="WP_015515089.1">
    <property type="nucleotide sequence ID" value="NZ_JAQCWV010000008.1"/>
</dbReference>
<evidence type="ECO:0000313" key="3">
    <source>
        <dbReference type="Proteomes" id="UP000260773"/>
    </source>
</evidence>
<organism evidence="2 3">
    <name type="scientific">Coprococcus catus</name>
    <dbReference type="NCBI Taxonomy" id="116085"/>
    <lineage>
        <taxon>Bacteria</taxon>
        <taxon>Bacillati</taxon>
        <taxon>Bacillota</taxon>
        <taxon>Clostridia</taxon>
        <taxon>Lachnospirales</taxon>
        <taxon>Lachnospiraceae</taxon>
        <taxon>Coprococcus</taxon>
    </lineage>
</organism>
<gene>
    <name evidence="2" type="ORF">DW070_12865</name>
</gene>
<dbReference type="InterPro" id="IPR036388">
    <property type="entry name" value="WH-like_DNA-bd_sf"/>
</dbReference>
<evidence type="ECO:0000313" key="2">
    <source>
        <dbReference type="EMBL" id="RGB76815.1"/>
    </source>
</evidence>
<dbReference type="InterPro" id="IPR036390">
    <property type="entry name" value="WH_DNA-bd_sf"/>
</dbReference>
<evidence type="ECO:0000256" key="1">
    <source>
        <dbReference type="ARBA" id="ARBA00023125"/>
    </source>
</evidence>
<dbReference type="GO" id="GO:0003700">
    <property type="term" value="F:DNA-binding transcription factor activity"/>
    <property type="evidence" value="ECO:0007669"/>
    <property type="project" value="TreeGrafter"/>
</dbReference>
<keyword evidence="1" id="KW-0238">DNA-binding</keyword>
<dbReference type="PANTHER" id="PTHR33221:SF5">
    <property type="entry name" value="HTH-TYPE TRANSCRIPTIONAL REGULATOR ISCR"/>
    <property type="match status" value="1"/>
</dbReference>
<protein>
    <submittedName>
        <fullName evidence="2">Rrf2 family transcriptional regulator</fullName>
    </submittedName>
</protein>
<sequence>MKISTRGRYALRMMLDIATNDHGEPVRIKDIAARQDISVKYLEQIVSVLTKAGYVKSIRGPQGGYRLARLPKDYTVGMILRLTEGDLSPVSCTDNNYDCPKMQDCVTIRIWKELDEAINSVIDKYTLEDLLDWQDAKGNDYVI</sequence>
<dbReference type="SUPFAM" id="SSF46785">
    <property type="entry name" value="Winged helix' DNA-binding domain"/>
    <property type="match status" value="1"/>
</dbReference>
<reference evidence="2 3" key="1">
    <citation type="submission" date="2018-08" db="EMBL/GenBank/DDBJ databases">
        <title>A genome reference for cultivated species of the human gut microbiota.</title>
        <authorList>
            <person name="Zou Y."/>
            <person name="Xue W."/>
            <person name="Luo G."/>
        </authorList>
    </citation>
    <scope>NUCLEOTIDE SEQUENCE [LARGE SCALE GENOMIC DNA]</scope>
    <source>
        <strain evidence="2 3">AF45-17</strain>
    </source>
</reference>
<dbReference type="GO" id="GO:0005829">
    <property type="term" value="C:cytosol"/>
    <property type="evidence" value="ECO:0007669"/>
    <property type="project" value="TreeGrafter"/>
</dbReference>
<dbReference type="InterPro" id="IPR000944">
    <property type="entry name" value="Tscrpt_reg_Rrf2"/>
</dbReference>
<dbReference type="PANTHER" id="PTHR33221">
    <property type="entry name" value="WINGED HELIX-TURN-HELIX TRANSCRIPTIONAL REGULATOR, RRF2 FAMILY"/>
    <property type="match status" value="1"/>
</dbReference>
<dbReference type="Pfam" id="PF02082">
    <property type="entry name" value="Rrf2"/>
    <property type="match status" value="1"/>
</dbReference>
<name>A0A3E2TJ70_9FIRM</name>
<dbReference type="InterPro" id="IPR030489">
    <property type="entry name" value="TR_Rrf2-type_CS"/>
</dbReference>
<dbReference type="Proteomes" id="UP000260773">
    <property type="component" value="Unassembled WGS sequence"/>
</dbReference>
<dbReference type="Gene3D" id="1.10.10.10">
    <property type="entry name" value="Winged helix-like DNA-binding domain superfamily/Winged helix DNA-binding domain"/>
    <property type="match status" value="1"/>
</dbReference>
<dbReference type="NCBIfam" id="TIGR00738">
    <property type="entry name" value="rrf2_super"/>
    <property type="match status" value="1"/>
</dbReference>
<dbReference type="GO" id="GO:0003677">
    <property type="term" value="F:DNA binding"/>
    <property type="evidence" value="ECO:0007669"/>
    <property type="project" value="UniProtKB-KW"/>
</dbReference>
<dbReference type="EMBL" id="QVEP01000037">
    <property type="protein sequence ID" value="RGB76815.1"/>
    <property type="molecule type" value="Genomic_DNA"/>
</dbReference>
<comment type="caution">
    <text evidence="2">The sequence shown here is derived from an EMBL/GenBank/DDBJ whole genome shotgun (WGS) entry which is preliminary data.</text>
</comment>